<protein>
    <recommendedName>
        <fullName evidence="11">GPI mannosyltransferase 2</fullName>
        <ecNumber evidence="11">2.4.1.-</ecNumber>
    </recommendedName>
</protein>
<keyword evidence="7 11" id="KW-0812">Transmembrane</keyword>
<dbReference type="GO" id="GO:0031501">
    <property type="term" value="C:mannosyltransferase complex"/>
    <property type="evidence" value="ECO:0007669"/>
    <property type="project" value="TreeGrafter"/>
</dbReference>
<keyword evidence="5 11" id="KW-0328">Glycosyltransferase</keyword>
<dbReference type="UniPathway" id="UPA00196"/>
<keyword evidence="9 11" id="KW-1133">Transmembrane helix</keyword>
<dbReference type="GO" id="GO:0006506">
    <property type="term" value="P:GPI anchor biosynthetic process"/>
    <property type="evidence" value="ECO:0007669"/>
    <property type="project" value="UniProtKB-UniPathway"/>
</dbReference>
<keyword evidence="6 11" id="KW-0808">Transferase</keyword>
<feature type="non-terminal residue" evidence="12">
    <location>
        <position position="216"/>
    </location>
</feature>
<evidence type="ECO:0000256" key="6">
    <source>
        <dbReference type="ARBA" id="ARBA00022679"/>
    </source>
</evidence>
<feature type="transmembrane region" description="Helical" evidence="11">
    <location>
        <begin position="12"/>
        <end position="35"/>
    </location>
</feature>
<comment type="pathway">
    <text evidence="2 11">Glycolipid biosynthesis; glycosylphosphatidylinositol-anchor biosynthesis.</text>
</comment>
<evidence type="ECO:0000256" key="9">
    <source>
        <dbReference type="ARBA" id="ARBA00022989"/>
    </source>
</evidence>
<evidence type="ECO:0000256" key="3">
    <source>
        <dbReference type="ARBA" id="ARBA00008698"/>
    </source>
</evidence>
<gene>
    <name evidence="12" type="ORF">TSPGSL018_8751</name>
</gene>
<dbReference type="PANTHER" id="PTHR12468:SF2">
    <property type="entry name" value="GPI MANNOSYLTRANSFERASE 2"/>
    <property type="match status" value="1"/>
</dbReference>
<evidence type="ECO:0000256" key="11">
    <source>
        <dbReference type="RuleBase" id="RU363112"/>
    </source>
</evidence>
<evidence type="ECO:0000256" key="1">
    <source>
        <dbReference type="ARBA" id="ARBA00004477"/>
    </source>
</evidence>
<proteinExistence type="inferred from homology"/>
<dbReference type="GO" id="GO:0000009">
    <property type="term" value="F:alpha-1,6-mannosyltransferase activity"/>
    <property type="evidence" value="ECO:0007669"/>
    <property type="project" value="InterPro"/>
</dbReference>
<comment type="subcellular location">
    <subcellularLocation>
        <location evidence="1 11">Endoplasmic reticulum membrane</location>
        <topology evidence="1 11">Multi-pass membrane protein</topology>
    </subcellularLocation>
</comment>
<dbReference type="GO" id="GO:0005789">
    <property type="term" value="C:endoplasmic reticulum membrane"/>
    <property type="evidence" value="ECO:0007669"/>
    <property type="project" value="UniProtKB-SubCell"/>
</dbReference>
<keyword evidence="10 11" id="KW-0472">Membrane</keyword>
<comment type="similarity">
    <text evidence="3 11">Belongs to the PIGV family.</text>
</comment>
<feature type="transmembrane region" description="Helical" evidence="11">
    <location>
        <begin position="131"/>
        <end position="151"/>
    </location>
</feature>
<dbReference type="EC" id="2.4.1.-" evidence="11"/>
<evidence type="ECO:0000256" key="2">
    <source>
        <dbReference type="ARBA" id="ARBA00004687"/>
    </source>
</evidence>
<sequence length="216" mass="23352">MYKNYVQSCEANILLEGLVSRAVFFAAIIVFDLVFDDYDSSASLGEFGALRSCEIVLESSSQYVRGGEVRTPTRLEGLAVWDSAFFVRIAQCGYEFEQSQAFFPGLPFLCWVLTRTLLSPFLAFAGERGTLVLSGLLITNSSFILAALLLYRLSRRVLGSERLARASASAFCWNPASVFFSAVYTESPYAAAAFGGMLALESGRLAASAAAFAASA</sequence>
<evidence type="ECO:0000256" key="7">
    <source>
        <dbReference type="ARBA" id="ARBA00022692"/>
    </source>
</evidence>
<organism evidence="12">
    <name type="scientific">Tetraselmis sp. GSL018</name>
    <dbReference type="NCBI Taxonomy" id="582737"/>
    <lineage>
        <taxon>Eukaryota</taxon>
        <taxon>Viridiplantae</taxon>
        <taxon>Chlorophyta</taxon>
        <taxon>core chlorophytes</taxon>
        <taxon>Chlorodendrophyceae</taxon>
        <taxon>Chlorodendrales</taxon>
        <taxon>Chlorodendraceae</taxon>
        <taxon>Tetraselmis</taxon>
    </lineage>
</organism>
<evidence type="ECO:0000313" key="12">
    <source>
        <dbReference type="EMBL" id="JAC68421.1"/>
    </source>
</evidence>
<dbReference type="EMBL" id="GBEZ01017964">
    <property type="protein sequence ID" value="JAC68421.1"/>
    <property type="molecule type" value="Transcribed_RNA"/>
</dbReference>
<keyword evidence="4 11" id="KW-0337">GPI-anchor biosynthesis</keyword>
<dbReference type="AlphaFoldDB" id="A0A061RD38"/>
<name>A0A061RD38_9CHLO</name>
<reference evidence="12" key="1">
    <citation type="submission" date="2014-05" db="EMBL/GenBank/DDBJ databases">
        <title>The transcriptome of the halophilic microalga Tetraselmis sp. GSL018 isolated from the Great Salt Lake, Utah.</title>
        <authorList>
            <person name="Jinkerson R.E."/>
            <person name="D'Adamo S."/>
            <person name="Posewitz M.C."/>
        </authorList>
    </citation>
    <scope>NUCLEOTIDE SEQUENCE</scope>
    <source>
        <strain evidence="12">GSL018</strain>
    </source>
</reference>
<comment type="function">
    <text evidence="11">Mannosyltransferase involved in glycosylphosphatidylinositol-anchor biosynthesis.</text>
</comment>
<dbReference type="GO" id="GO:0004376">
    <property type="term" value="F:GPI mannosyltransferase activity"/>
    <property type="evidence" value="ECO:0007669"/>
    <property type="project" value="InterPro"/>
</dbReference>
<evidence type="ECO:0000256" key="5">
    <source>
        <dbReference type="ARBA" id="ARBA00022676"/>
    </source>
</evidence>
<evidence type="ECO:0000256" key="4">
    <source>
        <dbReference type="ARBA" id="ARBA00022502"/>
    </source>
</evidence>
<dbReference type="Pfam" id="PF04188">
    <property type="entry name" value="Mannosyl_trans2"/>
    <property type="match status" value="1"/>
</dbReference>
<comment type="caution">
    <text evidence="11">Lacks conserved residue(s) required for the propagation of feature annotation.</text>
</comment>
<dbReference type="InterPro" id="IPR007315">
    <property type="entry name" value="PIG-V/Gpi18"/>
</dbReference>
<evidence type="ECO:0000256" key="8">
    <source>
        <dbReference type="ARBA" id="ARBA00022824"/>
    </source>
</evidence>
<keyword evidence="8 11" id="KW-0256">Endoplasmic reticulum</keyword>
<dbReference type="PANTHER" id="PTHR12468">
    <property type="entry name" value="GPI MANNOSYLTRANSFERASE 2"/>
    <property type="match status" value="1"/>
</dbReference>
<evidence type="ECO:0000256" key="10">
    <source>
        <dbReference type="ARBA" id="ARBA00023136"/>
    </source>
</evidence>
<accession>A0A061RD38</accession>